<evidence type="ECO:0000256" key="5">
    <source>
        <dbReference type="ARBA" id="ARBA00023136"/>
    </source>
</evidence>
<organism evidence="7 8">
    <name type="scientific">Geococcyx californianus</name>
    <name type="common">Greater roadrunner</name>
    <name type="synonym">Saurothera californiana</name>
    <dbReference type="NCBI Taxonomy" id="8947"/>
    <lineage>
        <taxon>Eukaryota</taxon>
        <taxon>Metazoa</taxon>
        <taxon>Chordata</taxon>
        <taxon>Craniata</taxon>
        <taxon>Vertebrata</taxon>
        <taxon>Euteleostomi</taxon>
        <taxon>Archelosauria</taxon>
        <taxon>Archosauria</taxon>
        <taxon>Dinosauria</taxon>
        <taxon>Saurischia</taxon>
        <taxon>Theropoda</taxon>
        <taxon>Coelurosauria</taxon>
        <taxon>Aves</taxon>
        <taxon>Neognathae</taxon>
        <taxon>Neoaves</taxon>
        <taxon>Otidimorphae</taxon>
        <taxon>Cuculiformes</taxon>
        <taxon>Neomorphidae</taxon>
        <taxon>Geococcyx</taxon>
    </lineage>
</organism>
<proteinExistence type="inferred from homology"/>
<name>A0A7K4JEG6_GEOCA</name>
<feature type="non-terminal residue" evidence="7">
    <location>
        <position position="1"/>
    </location>
</feature>
<evidence type="ECO:0000313" key="8">
    <source>
        <dbReference type="Proteomes" id="UP000531151"/>
    </source>
</evidence>
<gene>
    <name evidence="7" type="primary">Ddb_1</name>
    <name evidence="7" type="ORF">GEOCAL_R14824</name>
</gene>
<dbReference type="GO" id="GO:0016020">
    <property type="term" value="C:membrane"/>
    <property type="evidence" value="ECO:0007669"/>
    <property type="project" value="UniProtKB-SubCell"/>
</dbReference>
<dbReference type="Proteomes" id="UP000531151">
    <property type="component" value="Unassembled WGS sequence"/>
</dbReference>
<evidence type="ECO:0000256" key="4">
    <source>
        <dbReference type="ARBA" id="ARBA00022989"/>
    </source>
</evidence>
<comment type="subcellular location">
    <subcellularLocation>
        <location evidence="1">Membrane</location>
    </subcellularLocation>
</comment>
<comment type="caution">
    <text evidence="7">The sequence shown here is derived from an EMBL/GenBank/DDBJ whole genome shotgun (WGS) entry which is preliminary data.</text>
</comment>
<feature type="domain" description="Protein root UVB sensitive/RUS" evidence="6">
    <location>
        <begin position="2"/>
        <end position="65"/>
    </location>
</feature>
<evidence type="ECO:0000256" key="2">
    <source>
        <dbReference type="ARBA" id="ARBA00007558"/>
    </source>
</evidence>
<comment type="similarity">
    <text evidence="2">Belongs to the RUS1 family.</text>
</comment>
<keyword evidence="3" id="KW-0812">Transmembrane</keyword>
<sequence length="65" mass="6970">QRVLLPQGYPESVSPDYLRYQCWDSVQALCSTLLGALATRAVLQAMGVGDSAATVTGATLTWVLR</sequence>
<keyword evidence="4" id="KW-1133">Transmembrane helix</keyword>
<dbReference type="InterPro" id="IPR006968">
    <property type="entry name" value="RUS_fam"/>
</dbReference>
<dbReference type="Pfam" id="PF04884">
    <property type="entry name" value="UVB_sens_prot"/>
    <property type="match status" value="1"/>
</dbReference>
<evidence type="ECO:0000256" key="3">
    <source>
        <dbReference type="ARBA" id="ARBA00022692"/>
    </source>
</evidence>
<dbReference type="OrthoDB" id="364779at2759"/>
<protein>
    <submittedName>
        <fullName evidence="7">RUS1 protein</fullName>
    </submittedName>
</protein>
<reference evidence="7 8" key="1">
    <citation type="submission" date="2019-09" db="EMBL/GenBank/DDBJ databases">
        <title>Bird 10,000 Genomes (B10K) Project - Family phase.</title>
        <authorList>
            <person name="Zhang G."/>
        </authorList>
    </citation>
    <scope>NUCLEOTIDE SEQUENCE [LARGE SCALE GENOMIC DNA]</scope>
    <source>
        <strain evidence="7">B10K-CU-031-07</strain>
        <tissue evidence="7">Muscle</tissue>
    </source>
</reference>
<keyword evidence="5" id="KW-0472">Membrane</keyword>
<feature type="non-terminal residue" evidence="7">
    <location>
        <position position="65"/>
    </location>
</feature>
<evidence type="ECO:0000256" key="1">
    <source>
        <dbReference type="ARBA" id="ARBA00004370"/>
    </source>
</evidence>
<dbReference type="InterPro" id="IPR054549">
    <property type="entry name" value="UVB_sens_RUS_dom"/>
</dbReference>
<evidence type="ECO:0000259" key="6">
    <source>
        <dbReference type="Pfam" id="PF04884"/>
    </source>
</evidence>
<dbReference type="EMBL" id="VWPV01022891">
    <property type="protein sequence ID" value="NWH63731.1"/>
    <property type="molecule type" value="Genomic_DNA"/>
</dbReference>
<dbReference type="AlphaFoldDB" id="A0A7K4JEG6"/>
<accession>A0A7K4JEG6</accession>
<evidence type="ECO:0000313" key="7">
    <source>
        <dbReference type="EMBL" id="NWH63731.1"/>
    </source>
</evidence>
<dbReference type="PANTHER" id="PTHR12770">
    <property type="entry name" value="RUS1 FAMILY PROTEIN C16ORF58"/>
    <property type="match status" value="1"/>
</dbReference>
<keyword evidence="8" id="KW-1185">Reference proteome</keyword>
<dbReference type="PANTHER" id="PTHR12770:SF31">
    <property type="entry name" value="RUS FAMILY MEMBER 1"/>
    <property type="match status" value="1"/>
</dbReference>